<name>A0AAN6A790_CLODI</name>
<reference evidence="1" key="1">
    <citation type="journal article" date="2018" name="Genome Biol.">
        <title>SKESA: strategic k-mer extension for scrupulous assemblies.</title>
        <authorList>
            <person name="Souvorov A."/>
            <person name="Agarwala R."/>
            <person name="Lipman D.J."/>
        </authorList>
    </citation>
    <scope>NUCLEOTIDE SEQUENCE</scope>
    <source>
        <strain evidence="1">HN1000</strain>
    </source>
</reference>
<accession>A0AAN6A790</accession>
<dbReference type="Proteomes" id="UP000878956">
    <property type="component" value="Unassembled WGS sequence"/>
</dbReference>
<protein>
    <submittedName>
        <fullName evidence="1">Uncharacterized protein</fullName>
    </submittedName>
</protein>
<dbReference type="EMBL" id="DAEPXK010000048">
    <property type="protein sequence ID" value="HBH1543783.1"/>
    <property type="molecule type" value="Genomic_DNA"/>
</dbReference>
<organism evidence="1 2">
    <name type="scientific">Clostridioides difficile</name>
    <name type="common">Peptoclostridium difficile</name>
    <dbReference type="NCBI Taxonomy" id="1496"/>
    <lineage>
        <taxon>Bacteria</taxon>
        <taxon>Bacillati</taxon>
        <taxon>Bacillota</taxon>
        <taxon>Clostridia</taxon>
        <taxon>Peptostreptococcales</taxon>
        <taxon>Peptostreptococcaceae</taxon>
        <taxon>Clostridioides</taxon>
    </lineage>
</organism>
<reference evidence="1" key="2">
    <citation type="submission" date="2021-06" db="EMBL/GenBank/DDBJ databases">
        <authorList>
            <consortium name="NCBI Pathogen Detection Project"/>
        </authorList>
    </citation>
    <scope>NUCLEOTIDE SEQUENCE</scope>
    <source>
        <strain evidence="1">HN1000</strain>
    </source>
</reference>
<comment type="caution">
    <text evidence="1">The sequence shown here is derived from an EMBL/GenBank/DDBJ whole genome shotgun (WGS) entry which is preliminary data.</text>
</comment>
<proteinExistence type="predicted"/>
<dbReference type="AlphaFoldDB" id="A0AAN6A790"/>
<evidence type="ECO:0000313" key="1">
    <source>
        <dbReference type="EMBL" id="HBH1543783.1"/>
    </source>
</evidence>
<sequence>MKKVICLNTDNEMKLIILLTCIKVKGINSCTLEEGMNTVLKVNGLLKDKNGRLIGSFNCNNNKYKKLLPNTKTGLALNNIWDFLNNLSFGTKEQMNLLKDYNFNMLEDIIGKHFKDALFLLEKNNLIKDREFLFGSKLLINPLPKDILDKVDFIFNS</sequence>
<evidence type="ECO:0000313" key="2">
    <source>
        <dbReference type="Proteomes" id="UP000878956"/>
    </source>
</evidence>
<dbReference type="RefSeq" id="WP_009899015.1">
    <property type="nucleotide sequence ID" value="NZ_CP037850.1"/>
</dbReference>
<gene>
    <name evidence="1" type="ORF">KRM00_003315</name>
</gene>